<feature type="signal peptide" evidence="1">
    <location>
        <begin position="1"/>
        <end position="20"/>
    </location>
</feature>
<gene>
    <name evidence="2" type="ORF">SAMN05444410_11573</name>
</gene>
<dbReference type="RefSeq" id="WP_139173960.1">
    <property type="nucleotide sequence ID" value="NZ_FNNO01000015.1"/>
</dbReference>
<evidence type="ECO:0000256" key="1">
    <source>
        <dbReference type="SAM" id="SignalP"/>
    </source>
</evidence>
<protein>
    <submittedName>
        <fullName evidence="2">Uncharacterized protein</fullName>
    </submittedName>
</protein>
<proteinExistence type="predicted"/>
<sequence>MLKRLLFFMLVMGSVSISFGQSSETVYKNWQVFPETRNSIEIFYRVVKCNNTNQVQISVFNDGPADQNAQFAITITNKGDGQNLSKDFNFASKKGVFNKPDCDSDALNDLKISLPTGFDPSGLSVKKTYKN</sequence>
<feature type="chain" id="PRO_5036485825" evidence="1">
    <location>
        <begin position="21"/>
        <end position="131"/>
    </location>
</feature>
<keyword evidence="3" id="KW-1185">Reference proteome</keyword>
<evidence type="ECO:0000313" key="3">
    <source>
        <dbReference type="Proteomes" id="UP000198711"/>
    </source>
</evidence>
<accession>A0A8X8LEW7</accession>
<name>A0A8X8LEW7_9BACT</name>
<dbReference type="EMBL" id="FNNO01000015">
    <property type="protein sequence ID" value="SDX41986.1"/>
    <property type="molecule type" value="Genomic_DNA"/>
</dbReference>
<reference evidence="2 3" key="1">
    <citation type="submission" date="2016-10" db="EMBL/GenBank/DDBJ databases">
        <authorList>
            <person name="Varghese N."/>
            <person name="Submissions S."/>
        </authorList>
    </citation>
    <scope>NUCLEOTIDE SEQUENCE [LARGE SCALE GENOMIC DNA]</scope>
    <source>
        <strain evidence="2 3">DSM 25353</strain>
    </source>
</reference>
<comment type="caution">
    <text evidence="2">The sequence shown here is derived from an EMBL/GenBank/DDBJ whole genome shotgun (WGS) entry which is preliminary data.</text>
</comment>
<evidence type="ECO:0000313" key="2">
    <source>
        <dbReference type="EMBL" id="SDX41986.1"/>
    </source>
</evidence>
<keyword evidence="1" id="KW-0732">Signal</keyword>
<dbReference type="Proteomes" id="UP000198711">
    <property type="component" value="Unassembled WGS sequence"/>
</dbReference>
<organism evidence="2 3">
    <name type="scientific">Hydrobacter penzbergensis</name>
    <dbReference type="NCBI Taxonomy" id="1235997"/>
    <lineage>
        <taxon>Bacteria</taxon>
        <taxon>Pseudomonadati</taxon>
        <taxon>Bacteroidota</taxon>
        <taxon>Chitinophagia</taxon>
        <taxon>Chitinophagales</taxon>
        <taxon>Chitinophagaceae</taxon>
        <taxon>Hydrobacter</taxon>
    </lineage>
</organism>
<dbReference type="AlphaFoldDB" id="A0A8X8LEW7"/>